<dbReference type="InterPro" id="IPR003439">
    <property type="entry name" value="ABC_transporter-like_ATP-bd"/>
</dbReference>
<feature type="region of interest" description="Disordered" evidence="15">
    <location>
        <begin position="1590"/>
        <end position="1618"/>
    </location>
</feature>
<dbReference type="GO" id="GO:0140359">
    <property type="term" value="F:ABC-type transporter activity"/>
    <property type="evidence" value="ECO:0007669"/>
    <property type="project" value="InterPro"/>
</dbReference>
<evidence type="ECO:0000256" key="16">
    <source>
        <dbReference type="SAM" id="Phobius"/>
    </source>
</evidence>
<gene>
    <name evidence="20" type="ORF">N8I77_006714</name>
</gene>
<accession>A0AAD9W4U5</accession>
<dbReference type="InterPro" id="IPR036640">
    <property type="entry name" value="ABC1_TM_sf"/>
</dbReference>
<protein>
    <recommendedName>
        <fullName evidence="13">Iron-sulfur clusters transporter ATM1, mitochondrial</fullName>
    </recommendedName>
    <alternativeName>
        <fullName evidence="14">Iron-sulfur clusters transporter atm1, mitochondrial</fullName>
    </alternativeName>
</protein>
<dbReference type="CDD" id="cd18582">
    <property type="entry name" value="ABC_6TM_ATM1_ABCB7"/>
    <property type="match status" value="1"/>
</dbReference>
<evidence type="ECO:0000256" key="10">
    <source>
        <dbReference type="ARBA" id="ARBA00022989"/>
    </source>
</evidence>
<dbReference type="SUPFAM" id="SSF51735">
    <property type="entry name" value="NAD(P)-binding Rossmann-fold domains"/>
    <property type="match status" value="1"/>
</dbReference>
<keyword evidence="21" id="KW-1185">Reference proteome</keyword>
<feature type="region of interest" description="Disordered" evidence="15">
    <location>
        <begin position="202"/>
        <end position="222"/>
    </location>
</feature>
<feature type="domain" description="ABC transporter" evidence="18">
    <location>
        <begin position="1981"/>
        <end position="2217"/>
    </location>
</feature>
<dbReference type="CDD" id="cd03253">
    <property type="entry name" value="ABCC_ATM1_transporter"/>
    <property type="match status" value="1"/>
</dbReference>
<feature type="compositionally biased region" description="Basic residues" evidence="15">
    <location>
        <begin position="145"/>
        <end position="154"/>
    </location>
</feature>
<dbReference type="InterPro" id="IPR020904">
    <property type="entry name" value="Sc_DH/Rdtase_CS"/>
</dbReference>
<dbReference type="EMBL" id="JAUJFL010000003">
    <property type="protein sequence ID" value="KAK2608079.1"/>
    <property type="molecule type" value="Genomic_DNA"/>
</dbReference>
<dbReference type="InterPro" id="IPR002347">
    <property type="entry name" value="SDR_fam"/>
</dbReference>
<feature type="compositionally biased region" description="Low complexity" evidence="15">
    <location>
        <begin position="1535"/>
        <end position="1550"/>
    </location>
</feature>
<feature type="region of interest" description="Disordered" evidence="15">
    <location>
        <begin position="144"/>
        <end position="168"/>
    </location>
</feature>
<evidence type="ECO:0000256" key="8">
    <source>
        <dbReference type="ARBA" id="ARBA00022946"/>
    </source>
</evidence>
<keyword evidence="3" id="KW-0813">Transport</keyword>
<proteinExistence type="inferred from homology"/>
<dbReference type="Pfam" id="PF00664">
    <property type="entry name" value="ABC_membrane"/>
    <property type="match status" value="1"/>
</dbReference>
<keyword evidence="4 16" id="KW-0812">Transmembrane</keyword>
<dbReference type="FunFam" id="1.20.1560.10:FF:000004">
    <property type="entry name" value="ATP-binding cassette sub-family B member 7"/>
    <property type="match status" value="1"/>
</dbReference>
<feature type="domain" description="ABC transmembrane type-1" evidence="19">
    <location>
        <begin position="1658"/>
        <end position="1946"/>
    </location>
</feature>
<dbReference type="SUPFAM" id="SSF52540">
    <property type="entry name" value="P-loop containing nucleoside triphosphate hydrolases"/>
    <property type="match status" value="1"/>
</dbReference>
<organism evidence="20 21">
    <name type="scientific">Phomopsis amygdali</name>
    <name type="common">Fusicoccum amygdali</name>
    <dbReference type="NCBI Taxonomy" id="1214568"/>
    <lineage>
        <taxon>Eukaryota</taxon>
        <taxon>Fungi</taxon>
        <taxon>Dikarya</taxon>
        <taxon>Ascomycota</taxon>
        <taxon>Pezizomycotina</taxon>
        <taxon>Sordariomycetes</taxon>
        <taxon>Sordariomycetidae</taxon>
        <taxon>Diaporthales</taxon>
        <taxon>Diaporthaceae</taxon>
        <taxon>Diaporthe</taxon>
    </lineage>
</organism>
<dbReference type="Gene3D" id="3.40.50.300">
    <property type="entry name" value="P-loop containing nucleotide triphosphate hydrolases"/>
    <property type="match status" value="1"/>
</dbReference>
<dbReference type="InterPro" id="IPR011527">
    <property type="entry name" value="ABC1_TM_dom"/>
</dbReference>
<dbReference type="InterPro" id="IPR046539">
    <property type="entry name" value="DUF6604"/>
</dbReference>
<evidence type="ECO:0000256" key="9">
    <source>
        <dbReference type="ARBA" id="ARBA00022967"/>
    </source>
</evidence>
<evidence type="ECO:0000256" key="1">
    <source>
        <dbReference type="ARBA" id="ARBA00004448"/>
    </source>
</evidence>
<comment type="similarity">
    <text evidence="12">Belongs to the ABC transporter superfamily. ABCB family. Heavy Metal importer (TC 3.A.1.210) subfamily.</text>
</comment>
<feature type="compositionally biased region" description="Basic and acidic residues" evidence="15">
    <location>
        <begin position="504"/>
        <end position="513"/>
    </location>
</feature>
<dbReference type="Pfam" id="PF00005">
    <property type="entry name" value="ABC_tran"/>
    <property type="match status" value="1"/>
</dbReference>
<dbReference type="Gene3D" id="1.20.1560.10">
    <property type="entry name" value="ABC transporter type 1, transmembrane domain"/>
    <property type="match status" value="1"/>
</dbReference>
<keyword evidence="5" id="KW-0547">Nucleotide-binding</keyword>
<feature type="compositionally biased region" description="Basic residues" evidence="15">
    <location>
        <begin position="514"/>
        <end position="527"/>
    </location>
</feature>
<comment type="subcellular location">
    <subcellularLocation>
        <location evidence="1">Mitochondrion inner membrane</location>
        <topology evidence="1">Multi-pass membrane protein</topology>
    </subcellularLocation>
</comment>
<reference evidence="20" key="1">
    <citation type="submission" date="2023-06" db="EMBL/GenBank/DDBJ databases">
        <authorList>
            <person name="Noh H."/>
        </authorList>
    </citation>
    <scope>NUCLEOTIDE SEQUENCE</scope>
    <source>
        <strain evidence="20">DUCC20226</strain>
    </source>
</reference>
<comment type="caution">
    <text evidence="20">The sequence shown here is derived from an EMBL/GenBank/DDBJ whole genome shotgun (WGS) entry which is preliminary data.</text>
</comment>
<evidence type="ECO:0000256" key="17">
    <source>
        <dbReference type="SAM" id="SignalP"/>
    </source>
</evidence>
<evidence type="ECO:0000313" key="20">
    <source>
        <dbReference type="EMBL" id="KAK2608079.1"/>
    </source>
</evidence>
<keyword evidence="11 16" id="KW-0472">Membrane</keyword>
<dbReference type="InterPro" id="IPR036291">
    <property type="entry name" value="NAD(P)-bd_dom_sf"/>
</dbReference>
<feature type="compositionally biased region" description="Basic and acidic residues" evidence="15">
    <location>
        <begin position="155"/>
        <end position="168"/>
    </location>
</feature>
<dbReference type="PROSITE" id="PS50929">
    <property type="entry name" value="ABC_TM1F"/>
    <property type="match status" value="1"/>
</dbReference>
<keyword evidence="9" id="KW-1278">Translocase</keyword>
<dbReference type="GO" id="GO:0005524">
    <property type="term" value="F:ATP binding"/>
    <property type="evidence" value="ECO:0007669"/>
    <property type="project" value="UniProtKB-KW"/>
</dbReference>
<evidence type="ECO:0000256" key="4">
    <source>
        <dbReference type="ARBA" id="ARBA00022692"/>
    </source>
</evidence>
<keyword evidence="7" id="KW-0521">NADP</keyword>
<evidence type="ECO:0000256" key="5">
    <source>
        <dbReference type="ARBA" id="ARBA00022741"/>
    </source>
</evidence>
<sequence>MLFVCFCLTFTMPSTATSSQPPLSLGLLCIYKQYKADTETIAGWLKANAVKHGYKFDGQDGTAIRTSDFVPMAQQIVANVKQVGFTLHPAIHLAFRRAIVARNECTAWYEENTEGQWENNQSHAYFTNLLLTCWDILLRASTNRPKPHPRKPLPFRKEKTTQDETATARDKAFAPSNRFAALYVDAGGDDGNELDAADIQSSSLTGWPSQGKKSKSSHMAPPATIIPDETQIEEEFWFAIQSFLQEQQKVREEVKRYWKDYKGTESHLVMATFGTRMAIDLIRRSEIELGLQVKRPKRFPEHKYPVRTFPALLVGAQQRCKGSPTNLDDLVDAPLDRFVVISGPQNELTLYNTYATLKAWCFFMDHEDGFEISMEFVLNSEIRRLANKILRFGSIVEERPPYEDDITRGVREALQSGKVPIWTTFALTVLLDMEDILHNCLFIPWKDASEHVSKLFSTPPSHWHHQSDCRHLPLLNGPVYEDSPKEPRVKHKTTPASKATSMLDKVRSTEGPRKKGMMKKRLPKKKLLKEDQAEETSSCDAYLRCGYDRYEGDVFVALKWVLQATAGCQCGSDCCNAPDFDLLKMNPLHCGMIKYDIYRSRQSSALHQNTDDNRDIWTMMYIYAAGRSVFPDSLAWPDMEFLLYQQDEKYVFFGGRPTDLQWAARKWLLALGNSSAGYSYKDLGHIQCCTFRSFINYKRWRPLRDNSVLGTFISSRMNCCDVHRAAAHDNFMEMVRTMHSQDALSRLARMLDMGEDQTKAFVATWTSRLQSWTLQDILELTQMYLAVDLADVGFDWAALDSTCSEMWKEAYPLLRIKHSDARDDEDYLCSHEDCDVGSQPSTWTTVILSQAAEVEINLSSKKKRDLTVFAEELQKGSPAFMKLWSLIQEHCRKRVNTSLGSGIFSSFAAEQGLIKLLDTRRETPYPARIVAPHVHKCFKGYPEELVKQSSSMILAERILASDPGTLGGLKKTGSDTSKKTKQNLGKFRKEIVLKKINCNVIIGDINVEKGKDLEAELAGTKFVKCDTTKWEDQLELFRTAASFSDDGRISYVVANAGIARADEVFSYSGDGQEPTKPDLSITDVNITGTLYTVKLAFHYFVKQNGQQPSPAQQDTCLVLIGSGAAFLDCPRGPQYSASKWAARGIMHSLRRTTHYYDSRVNVISPWYVRTSILSEEAFQNVSRVGVEFATVEDAGQCLLHILSDTSINGHSFFVSARKWAPKGYVDLGIDDYDSELIQEIQRETAQEMKGACDAMIYLEGELSFNQQRHVFPYVFWPPLPRWCLIPFDISSKTIRTDEGELSPLQYGLGQKYGDQVWRQGVLGVFQPWRQHGQIFDHLLIPVHFPWQDDSTPDGEVAMFGLVHLKKGSKTAYFHVMTEWQQDIYDRPEYNKLWAKDLVQQLTSEQGVDRDLLLGNAAISVTFVPNRVGPNWQHFGWRGRDMAELSKLTFYYIVYAATQLAVHGVQDTRIPEFGLEQTFIGLAQALLGVSTALDHADEGRESVRNGIKHQLDQDVSPNLQAHRSWLDRALASSSSIATSSSFDPPSLSLPSATKPRSRSPHNQQRDANLAVARNGVLVTLPYVLSSTKYLADPSTSQPAKNGETKPTKASTTPNPAVDPLAPIEKSVQEQRKADWAIIKEMSHYLWPKDSFGTKLRVGLAVSLLVGAKVLNVQVPFYFKSIVDAMNIDVASTGGTVVTVASTMIFAYGATRIGATVFQELRNAVFASVAQKAIRKVACDVFDHLLRLDLSFHLSKQTGGLTRAIDRGTKGISFLLTSMVFHVIPTALEITMVCGILTYQYGGSFAAITAITMATYSAFTIWTTAWRTKFRRQTNAADNKASTVAVDSLINYEAVKYFNNEKFEIARYDKALQQYEKSSIKVATSLAFLNSGQNVIFSTALTAMMYLGANGIATGSLTVGDLVMINQLVFQLSVPLNFLGSVYRELRQSLLDMETLFNLQKVNVTITEPPNARPLALPKGGEIRFENVTFGYHADRPILRNLNLVIPAGKKVAIVGPSGCGKSTLLRLLFRYYDAQEGRVLIDDQDIRQVQLDSLRRAIGVVPQDTPLFNDTIEHNIRYGDINAPEERIVAAAKRARIHDTIESLKDGYNTKVGERGLMISGGEKQRLAVSRLLLKDPPLLFFDEATSALDTHTEQILMQNINSILKEKNRTSVFVAHRLRTIYDADLIIVLQGGSVVESGTHRELVDQGGVYSELWSAQETLFQENGEETEEEKDQPSR</sequence>
<evidence type="ECO:0000256" key="3">
    <source>
        <dbReference type="ARBA" id="ARBA00022448"/>
    </source>
</evidence>
<dbReference type="GO" id="GO:0016887">
    <property type="term" value="F:ATP hydrolysis activity"/>
    <property type="evidence" value="ECO:0007669"/>
    <property type="project" value="InterPro"/>
</dbReference>
<dbReference type="Proteomes" id="UP001265746">
    <property type="component" value="Unassembled WGS sequence"/>
</dbReference>
<evidence type="ECO:0000256" key="14">
    <source>
        <dbReference type="ARBA" id="ARBA00040792"/>
    </source>
</evidence>
<dbReference type="PROSITE" id="PS00061">
    <property type="entry name" value="ADH_SHORT"/>
    <property type="match status" value="1"/>
</dbReference>
<dbReference type="InterPro" id="IPR017871">
    <property type="entry name" value="ABC_transporter-like_CS"/>
</dbReference>
<evidence type="ECO:0000256" key="2">
    <source>
        <dbReference type="ARBA" id="ARBA00011738"/>
    </source>
</evidence>
<dbReference type="GO" id="GO:0006879">
    <property type="term" value="P:intracellular iron ion homeostasis"/>
    <property type="evidence" value="ECO:0007669"/>
    <property type="project" value="TreeGrafter"/>
</dbReference>
<keyword evidence="8" id="KW-0809">Transit peptide</keyword>
<dbReference type="Pfam" id="PF00106">
    <property type="entry name" value="adh_short"/>
    <property type="match status" value="1"/>
</dbReference>
<feature type="region of interest" description="Disordered" evidence="15">
    <location>
        <begin position="1535"/>
        <end position="1569"/>
    </location>
</feature>
<evidence type="ECO:0000256" key="12">
    <source>
        <dbReference type="ARBA" id="ARBA00024363"/>
    </source>
</evidence>
<dbReference type="InterPro" id="IPR003593">
    <property type="entry name" value="AAA+_ATPase"/>
</dbReference>
<keyword evidence="10 16" id="KW-1133">Transmembrane helix</keyword>
<dbReference type="PANTHER" id="PTHR24221">
    <property type="entry name" value="ATP-BINDING CASSETTE SUB-FAMILY B"/>
    <property type="match status" value="1"/>
</dbReference>
<feature type="region of interest" description="Disordered" evidence="15">
    <location>
        <begin position="480"/>
        <end position="529"/>
    </location>
</feature>
<dbReference type="GO" id="GO:0140466">
    <property type="term" value="P:iron-sulfur cluster export from the mitochondrion"/>
    <property type="evidence" value="ECO:0007669"/>
    <property type="project" value="UniProtKB-ARBA"/>
</dbReference>
<feature type="chain" id="PRO_5042129449" description="Iron-sulfur clusters transporter ATM1, mitochondrial" evidence="17">
    <location>
        <begin position="17"/>
        <end position="2238"/>
    </location>
</feature>
<evidence type="ECO:0000259" key="18">
    <source>
        <dbReference type="PROSITE" id="PS50893"/>
    </source>
</evidence>
<dbReference type="PROSITE" id="PS50893">
    <property type="entry name" value="ABC_TRANSPORTER_2"/>
    <property type="match status" value="1"/>
</dbReference>
<evidence type="ECO:0000259" key="19">
    <source>
        <dbReference type="PROSITE" id="PS50929"/>
    </source>
</evidence>
<keyword evidence="6" id="KW-0067">ATP-binding</keyword>
<dbReference type="InterPro" id="IPR039421">
    <property type="entry name" value="Type_1_exporter"/>
</dbReference>
<feature type="transmembrane region" description="Helical" evidence="16">
    <location>
        <begin position="1803"/>
        <end position="1823"/>
    </location>
</feature>
<evidence type="ECO:0000313" key="21">
    <source>
        <dbReference type="Proteomes" id="UP001265746"/>
    </source>
</evidence>
<dbReference type="GO" id="GO:0005743">
    <property type="term" value="C:mitochondrial inner membrane"/>
    <property type="evidence" value="ECO:0007669"/>
    <property type="project" value="UniProtKB-SubCell"/>
</dbReference>
<name>A0AAD9W4U5_PHOAM</name>
<dbReference type="PANTHER" id="PTHR24221:SF402">
    <property type="entry name" value="IRON-SULFUR CLUSTERS TRANSPORTER ABCB7, MITOCHONDRIAL"/>
    <property type="match status" value="1"/>
</dbReference>
<evidence type="ECO:0000256" key="11">
    <source>
        <dbReference type="ARBA" id="ARBA00023136"/>
    </source>
</evidence>
<keyword evidence="17" id="KW-0732">Signal</keyword>
<dbReference type="SMART" id="SM00382">
    <property type="entry name" value="AAA"/>
    <property type="match status" value="1"/>
</dbReference>
<evidence type="ECO:0000256" key="15">
    <source>
        <dbReference type="SAM" id="MobiDB-lite"/>
    </source>
</evidence>
<evidence type="ECO:0000256" key="6">
    <source>
        <dbReference type="ARBA" id="ARBA00022840"/>
    </source>
</evidence>
<evidence type="ECO:0000256" key="7">
    <source>
        <dbReference type="ARBA" id="ARBA00022857"/>
    </source>
</evidence>
<dbReference type="FunFam" id="3.40.50.300:FF:000186">
    <property type="entry name" value="ATP-binding cassette sub-family B member 7, mitochondrial"/>
    <property type="match status" value="1"/>
</dbReference>
<evidence type="ECO:0000256" key="13">
    <source>
        <dbReference type="ARBA" id="ARBA00039906"/>
    </source>
</evidence>
<feature type="signal peptide" evidence="17">
    <location>
        <begin position="1"/>
        <end position="16"/>
    </location>
</feature>
<dbReference type="Pfam" id="PF20253">
    <property type="entry name" value="DUF6604"/>
    <property type="match status" value="1"/>
</dbReference>
<dbReference type="Gene3D" id="3.40.50.720">
    <property type="entry name" value="NAD(P)-binding Rossmann-like Domain"/>
    <property type="match status" value="1"/>
</dbReference>
<comment type="subunit">
    <text evidence="2">Homodimer.</text>
</comment>
<feature type="transmembrane region" description="Helical" evidence="16">
    <location>
        <begin position="1770"/>
        <end position="1797"/>
    </location>
</feature>
<dbReference type="SUPFAM" id="SSF90123">
    <property type="entry name" value="ABC transporter transmembrane region"/>
    <property type="match status" value="1"/>
</dbReference>
<dbReference type="InterPro" id="IPR027417">
    <property type="entry name" value="P-loop_NTPase"/>
</dbReference>
<dbReference type="PROSITE" id="PS00211">
    <property type="entry name" value="ABC_TRANSPORTER_1"/>
    <property type="match status" value="1"/>
</dbReference>